<feature type="compositionally biased region" description="Basic and acidic residues" evidence="3">
    <location>
        <begin position="248"/>
        <end position="259"/>
    </location>
</feature>
<evidence type="ECO:0000313" key="5">
    <source>
        <dbReference type="EMBL" id="CAF1946775.1"/>
    </source>
</evidence>
<evidence type="ECO:0000313" key="6">
    <source>
        <dbReference type="Proteomes" id="UP000663887"/>
    </source>
</evidence>
<dbReference type="GO" id="GO:0004672">
    <property type="term" value="F:protein kinase activity"/>
    <property type="evidence" value="ECO:0007669"/>
    <property type="project" value="InterPro"/>
</dbReference>
<evidence type="ECO:0000256" key="1">
    <source>
        <dbReference type="ARBA" id="ARBA00022741"/>
    </source>
</evidence>
<dbReference type="InterPro" id="IPR001245">
    <property type="entry name" value="Ser-Thr/Tyr_kinase_cat_dom"/>
</dbReference>
<dbReference type="InterPro" id="IPR011009">
    <property type="entry name" value="Kinase-like_dom_sf"/>
</dbReference>
<dbReference type="EMBL" id="CAJNRG010000034">
    <property type="protein sequence ID" value="CAF1946775.1"/>
    <property type="molecule type" value="Genomic_DNA"/>
</dbReference>
<protein>
    <recommendedName>
        <fullName evidence="4">Protein kinase domain-containing protein</fullName>
    </recommendedName>
</protein>
<feature type="region of interest" description="Disordered" evidence="3">
    <location>
        <begin position="238"/>
        <end position="285"/>
    </location>
</feature>
<dbReference type="Pfam" id="PF07714">
    <property type="entry name" value="PK_Tyr_Ser-Thr"/>
    <property type="match status" value="1"/>
</dbReference>
<name>A0A816LN86_9BILA</name>
<dbReference type="AlphaFoldDB" id="A0A816LN86"/>
<dbReference type="GO" id="GO:0005524">
    <property type="term" value="F:ATP binding"/>
    <property type="evidence" value="ECO:0007669"/>
    <property type="project" value="UniProtKB-KW"/>
</dbReference>
<proteinExistence type="predicted"/>
<dbReference type="SUPFAM" id="SSF56112">
    <property type="entry name" value="Protein kinase-like (PK-like)"/>
    <property type="match status" value="1"/>
</dbReference>
<dbReference type="Gene3D" id="1.10.510.10">
    <property type="entry name" value="Transferase(Phosphotransferase) domain 1"/>
    <property type="match status" value="1"/>
</dbReference>
<evidence type="ECO:0000256" key="2">
    <source>
        <dbReference type="ARBA" id="ARBA00022840"/>
    </source>
</evidence>
<dbReference type="PROSITE" id="PS50011">
    <property type="entry name" value="PROTEIN_KINASE_DOM"/>
    <property type="match status" value="1"/>
</dbReference>
<feature type="compositionally biased region" description="Polar residues" evidence="3">
    <location>
        <begin position="260"/>
        <end position="271"/>
    </location>
</feature>
<reference evidence="5" key="1">
    <citation type="submission" date="2021-02" db="EMBL/GenBank/DDBJ databases">
        <authorList>
            <person name="Nowell W R."/>
        </authorList>
    </citation>
    <scope>NUCLEOTIDE SEQUENCE</scope>
</reference>
<keyword evidence="2" id="KW-0067">ATP-binding</keyword>
<dbReference type="InterPro" id="IPR050198">
    <property type="entry name" value="Non-receptor_tyrosine_kinases"/>
</dbReference>
<sequence>MAIYIDKEHQLVIKSGHSYSITLGRKNIRTMEFEAKQNQTTEVLFDSIYYQYDKQEKKATALFDSEYFIFYAIRLEISTIFHFDVDDPHRTLVKLTDFGISRANSLYSKIDAVQTAIDVIPIRSSAPEVLENNIDNPLGVYSEKSDMFAMGVLMWETYSNGKTPWGEVAREQVVRKKVIDGERLSRPENCKSDCQWNLILKCMSQDCDDRPTFEELAKELKEFIDPANKANLKNSYPLVKNSKSLPSKQEEQEKIDEPSRSSFVIQETKSISSDDHPEKTNQLGSSTGNYVKAACNFFEKKIIEQKQPLIDQRSKSMSKLASLNVPKITEKSSPREELIKLTKWH</sequence>
<dbReference type="Proteomes" id="UP000663887">
    <property type="component" value="Unassembled WGS sequence"/>
</dbReference>
<comment type="caution">
    <text evidence="5">The sequence shown here is derived from an EMBL/GenBank/DDBJ whole genome shotgun (WGS) entry which is preliminary data.</text>
</comment>
<organism evidence="5 6">
    <name type="scientific">Rotaria magnacalcarata</name>
    <dbReference type="NCBI Taxonomy" id="392030"/>
    <lineage>
        <taxon>Eukaryota</taxon>
        <taxon>Metazoa</taxon>
        <taxon>Spiralia</taxon>
        <taxon>Gnathifera</taxon>
        <taxon>Rotifera</taxon>
        <taxon>Eurotatoria</taxon>
        <taxon>Bdelloidea</taxon>
        <taxon>Philodinida</taxon>
        <taxon>Philodinidae</taxon>
        <taxon>Rotaria</taxon>
    </lineage>
</organism>
<evidence type="ECO:0000259" key="4">
    <source>
        <dbReference type="PROSITE" id="PS50011"/>
    </source>
</evidence>
<dbReference type="PANTHER" id="PTHR24418">
    <property type="entry name" value="TYROSINE-PROTEIN KINASE"/>
    <property type="match status" value="1"/>
</dbReference>
<accession>A0A816LN86</accession>
<evidence type="ECO:0000256" key="3">
    <source>
        <dbReference type="SAM" id="MobiDB-lite"/>
    </source>
</evidence>
<dbReference type="InterPro" id="IPR000719">
    <property type="entry name" value="Prot_kinase_dom"/>
</dbReference>
<feature type="domain" description="Protein kinase" evidence="4">
    <location>
        <begin position="1"/>
        <end position="224"/>
    </location>
</feature>
<keyword evidence="1" id="KW-0547">Nucleotide-binding</keyword>
<gene>
    <name evidence="5" type="ORF">XDN619_LOCUS695</name>
</gene>